<reference evidence="1 2" key="1">
    <citation type="submission" date="2007-10" db="EMBL/GenBank/DDBJ databases">
        <title>Complete sequence of Desulfococcus oleovorans Hxd3.</title>
        <authorList>
            <consortium name="US DOE Joint Genome Institute"/>
            <person name="Copeland A."/>
            <person name="Lucas S."/>
            <person name="Lapidus A."/>
            <person name="Barry K."/>
            <person name="Glavina del Rio T."/>
            <person name="Dalin E."/>
            <person name="Tice H."/>
            <person name="Pitluck S."/>
            <person name="Kiss H."/>
            <person name="Brettin T."/>
            <person name="Bruce D."/>
            <person name="Detter J.C."/>
            <person name="Han C."/>
            <person name="Schmutz J."/>
            <person name="Larimer F."/>
            <person name="Land M."/>
            <person name="Hauser L."/>
            <person name="Kyrpides N."/>
            <person name="Kim E."/>
            <person name="Wawrik B."/>
            <person name="Richardson P."/>
        </authorList>
    </citation>
    <scope>NUCLEOTIDE SEQUENCE [LARGE SCALE GENOMIC DNA]</scope>
    <source>
        <strain evidence="2">DSM 6200 / JCM 39069 / Hxd3</strain>
    </source>
</reference>
<name>A8ZS30_DESOH</name>
<dbReference type="RefSeq" id="WP_012173667.1">
    <property type="nucleotide sequence ID" value="NC_009943.1"/>
</dbReference>
<evidence type="ECO:0000313" key="2">
    <source>
        <dbReference type="Proteomes" id="UP000008561"/>
    </source>
</evidence>
<protein>
    <recommendedName>
        <fullName evidence="3">Phospholipase D-like domain-containing protein</fullName>
    </recommendedName>
</protein>
<gene>
    <name evidence="1" type="ordered locus">Dole_0238</name>
</gene>
<dbReference type="Gene3D" id="3.30.870.10">
    <property type="entry name" value="Endonuclease Chain A"/>
    <property type="match status" value="1"/>
</dbReference>
<sequence>MSIQILNKDHGQSAGKLIKEFAQTLDRKKQRRHELWILSCYIDLDLIEKYVDYLLKSIRLTEVFLAFNFAEIYKAAPIETEDKLNSIKKNLNDININFEWRVLASSKLVHSKGYSLIQRSGDKVSGGVVLITSANFTKPGFKGDNIEIGYASNRKTDVQNFEKTYDYLWENLGVDIGAAIFRQEKYLLQFALLSSGLFLHKWSGSLSQDVGIKYKLTELAKEKGTIAPELAAVGFETGDTFTRQVLQLGDLPQKEVPRSFITRFTIETYWGRWCPSDAWNTLSATFEGAKQFVAQFKEATKKSILSKIKKEALEIQNDLIHKKLIKPVKPEHLDNWILRIQELRNNYRRLERFFTGYEAHDLPYSIEQKSDVIDLFESIEESIELTKATNIAKEKIVFALDDANPDLIRLTDEEKQIIKDMSSSA</sequence>
<dbReference type="OrthoDB" id="7068400at2"/>
<dbReference type="AlphaFoldDB" id="A8ZS30"/>
<organism evidence="1 2">
    <name type="scientific">Desulfosudis oleivorans (strain DSM 6200 / JCM 39069 / Hxd3)</name>
    <name type="common">Desulfococcus oleovorans</name>
    <dbReference type="NCBI Taxonomy" id="96561"/>
    <lineage>
        <taxon>Bacteria</taxon>
        <taxon>Pseudomonadati</taxon>
        <taxon>Thermodesulfobacteriota</taxon>
        <taxon>Desulfobacteria</taxon>
        <taxon>Desulfobacterales</taxon>
        <taxon>Desulfosudaceae</taxon>
        <taxon>Desulfosudis</taxon>
    </lineage>
</organism>
<keyword evidence="2" id="KW-1185">Reference proteome</keyword>
<dbReference type="EMBL" id="CP000859">
    <property type="protein sequence ID" value="ABW66048.1"/>
    <property type="molecule type" value="Genomic_DNA"/>
</dbReference>
<evidence type="ECO:0000313" key="1">
    <source>
        <dbReference type="EMBL" id="ABW66048.1"/>
    </source>
</evidence>
<accession>A8ZS30</accession>
<proteinExistence type="predicted"/>
<dbReference type="STRING" id="96561.Dole_0238"/>
<evidence type="ECO:0008006" key="3">
    <source>
        <dbReference type="Google" id="ProtNLM"/>
    </source>
</evidence>
<dbReference type="Proteomes" id="UP000008561">
    <property type="component" value="Chromosome"/>
</dbReference>
<dbReference type="KEGG" id="dol:Dole_0238"/>
<dbReference type="HOGENOM" id="CLU_648350_0_0_7"/>